<protein>
    <submittedName>
        <fullName evidence="1">Uncharacterized protein</fullName>
    </submittedName>
</protein>
<proteinExistence type="predicted"/>
<dbReference type="InterPro" id="IPR050500">
    <property type="entry name" value="Phos_Acetyltrans/Butyryltrans"/>
</dbReference>
<dbReference type="EMBL" id="JBHFFA010000004">
    <property type="protein sequence ID" value="KAL2630504.1"/>
    <property type="molecule type" value="Genomic_DNA"/>
</dbReference>
<name>A0ABD1YLH2_9MARC</name>
<organism evidence="1 2">
    <name type="scientific">Riccia fluitans</name>
    <dbReference type="NCBI Taxonomy" id="41844"/>
    <lineage>
        <taxon>Eukaryota</taxon>
        <taxon>Viridiplantae</taxon>
        <taxon>Streptophyta</taxon>
        <taxon>Embryophyta</taxon>
        <taxon>Marchantiophyta</taxon>
        <taxon>Marchantiopsida</taxon>
        <taxon>Marchantiidae</taxon>
        <taxon>Marchantiales</taxon>
        <taxon>Ricciaceae</taxon>
        <taxon>Riccia</taxon>
    </lineage>
</organism>
<dbReference type="Proteomes" id="UP001605036">
    <property type="component" value="Unassembled WGS sequence"/>
</dbReference>
<accession>A0ABD1YLH2</accession>
<sequence length="153" mass="17022">MAKDIYSYHLKPAFEEIRKRHDFLVTEGTTLNGWGGDIATLNTKLASLLGTSAVFVTNARGAIRNEIYRPKEEWELEILESAKVSDLAFKKENVEVLADIVHALPAAMRDVEALKRQFADANIPFAGAIPASSAAWCLQKPYPYKPDRSETTV</sequence>
<keyword evidence="2" id="KW-1185">Reference proteome</keyword>
<dbReference type="PANTHER" id="PTHR43356">
    <property type="entry name" value="PHOSPHATE ACETYLTRANSFERASE"/>
    <property type="match status" value="1"/>
</dbReference>
<reference evidence="1 2" key="1">
    <citation type="submission" date="2024-09" db="EMBL/GenBank/DDBJ databases">
        <title>Chromosome-scale assembly of Riccia fluitans.</title>
        <authorList>
            <person name="Paukszto L."/>
            <person name="Sawicki J."/>
            <person name="Karawczyk K."/>
            <person name="Piernik-Szablinska J."/>
            <person name="Szczecinska M."/>
            <person name="Mazdziarz M."/>
        </authorList>
    </citation>
    <scope>NUCLEOTIDE SEQUENCE [LARGE SCALE GENOMIC DNA]</scope>
    <source>
        <strain evidence="1">Rf_01</strain>
        <tissue evidence="1">Aerial parts of the thallus</tissue>
    </source>
</reference>
<dbReference type="PANTHER" id="PTHR43356:SF3">
    <property type="entry name" value="PHOSPHATE ACETYLTRANSFERASE"/>
    <property type="match status" value="1"/>
</dbReference>
<comment type="caution">
    <text evidence="1">The sequence shown here is derived from an EMBL/GenBank/DDBJ whole genome shotgun (WGS) entry which is preliminary data.</text>
</comment>
<dbReference type="AlphaFoldDB" id="A0ABD1YLH2"/>
<evidence type="ECO:0000313" key="2">
    <source>
        <dbReference type="Proteomes" id="UP001605036"/>
    </source>
</evidence>
<evidence type="ECO:0000313" key="1">
    <source>
        <dbReference type="EMBL" id="KAL2630504.1"/>
    </source>
</evidence>
<gene>
    <name evidence="1" type="ORF">R1flu_015190</name>
</gene>